<feature type="transmembrane region" description="Helical" evidence="8">
    <location>
        <begin position="220"/>
        <end position="246"/>
    </location>
</feature>
<evidence type="ECO:0000256" key="2">
    <source>
        <dbReference type="ARBA" id="ARBA00022448"/>
    </source>
</evidence>
<dbReference type="InterPro" id="IPR037541">
    <property type="entry name" value="MFS_YfcJ"/>
</dbReference>
<feature type="transmembrane region" description="Helical" evidence="8">
    <location>
        <begin position="150"/>
        <end position="172"/>
    </location>
</feature>
<feature type="transmembrane region" description="Helical" evidence="8">
    <location>
        <begin position="84"/>
        <end position="105"/>
    </location>
</feature>
<protein>
    <recommendedName>
        <fullName evidence="8">Uncharacterized MFS-type transporter FBZ87_102212</fullName>
    </recommendedName>
</protein>
<name>A0A560KGN4_9PROT</name>
<evidence type="ECO:0000256" key="4">
    <source>
        <dbReference type="ARBA" id="ARBA00022519"/>
    </source>
</evidence>
<evidence type="ECO:0000256" key="5">
    <source>
        <dbReference type="ARBA" id="ARBA00022692"/>
    </source>
</evidence>
<accession>A0A560KGN4</accession>
<dbReference type="PANTHER" id="PTHR23517:SF1">
    <property type="match status" value="1"/>
</dbReference>
<evidence type="ECO:0000313" key="10">
    <source>
        <dbReference type="EMBL" id="TWB79790.1"/>
    </source>
</evidence>
<dbReference type="HAMAP" id="MF_02091">
    <property type="entry name" value="MFS_YfcJ"/>
    <property type="match status" value="1"/>
</dbReference>
<evidence type="ECO:0000256" key="1">
    <source>
        <dbReference type="ARBA" id="ARBA00004651"/>
    </source>
</evidence>
<dbReference type="GO" id="GO:0005886">
    <property type="term" value="C:plasma membrane"/>
    <property type="evidence" value="ECO:0007669"/>
    <property type="project" value="UniProtKB-SubCell"/>
</dbReference>
<dbReference type="EMBL" id="VITV01000002">
    <property type="protein sequence ID" value="TWB79790.1"/>
    <property type="molecule type" value="Genomic_DNA"/>
</dbReference>
<feature type="transmembrane region" description="Helical" evidence="8">
    <location>
        <begin position="305"/>
        <end position="322"/>
    </location>
</feature>
<feature type="transmembrane region" description="Helical" evidence="8">
    <location>
        <begin position="252"/>
        <end position="271"/>
    </location>
</feature>
<keyword evidence="5 8" id="KW-0812">Transmembrane</keyword>
<dbReference type="GO" id="GO:0022857">
    <property type="term" value="F:transmembrane transporter activity"/>
    <property type="evidence" value="ECO:0007669"/>
    <property type="project" value="UniProtKB-UniRule"/>
</dbReference>
<feature type="transmembrane region" description="Helical" evidence="8">
    <location>
        <begin position="178"/>
        <end position="200"/>
    </location>
</feature>
<dbReference type="AlphaFoldDB" id="A0A560KGN4"/>
<dbReference type="Pfam" id="PF07690">
    <property type="entry name" value="MFS_1"/>
    <property type="match status" value="1"/>
</dbReference>
<comment type="similarity">
    <text evidence="8">Belongs to the major facilitator superfamily. YfcJ family.</text>
</comment>
<dbReference type="InterPro" id="IPR020846">
    <property type="entry name" value="MFS_dom"/>
</dbReference>
<dbReference type="PROSITE" id="PS50850">
    <property type="entry name" value="MFS"/>
    <property type="match status" value="1"/>
</dbReference>
<dbReference type="Gene3D" id="1.20.1250.20">
    <property type="entry name" value="MFS general substrate transporter like domains"/>
    <property type="match status" value="1"/>
</dbReference>
<feature type="transmembrane region" description="Helical" evidence="8">
    <location>
        <begin position="111"/>
        <end position="138"/>
    </location>
</feature>
<dbReference type="PANTHER" id="PTHR23517">
    <property type="entry name" value="RESISTANCE PROTEIN MDTM, PUTATIVE-RELATED-RELATED"/>
    <property type="match status" value="1"/>
</dbReference>
<dbReference type="RefSeq" id="WP_145609265.1">
    <property type="nucleotide sequence ID" value="NZ_JARPAF010000002.1"/>
</dbReference>
<dbReference type="CDD" id="cd17489">
    <property type="entry name" value="MFS_YfcJ_like"/>
    <property type="match status" value="1"/>
</dbReference>
<evidence type="ECO:0000256" key="7">
    <source>
        <dbReference type="ARBA" id="ARBA00023136"/>
    </source>
</evidence>
<dbReference type="SUPFAM" id="SSF103473">
    <property type="entry name" value="MFS general substrate transporter"/>
    <property type="match status" value="1"/>
</dbReference>
<sequence>MASISSRDPSPDPAQRRLPLLMAVLFLSYLCVAIPLPAVPVYVTGQLGLNNAWAGLGTGMTFLTAILSRGPAGGLSDRRGAKAAVVRGLVLYGVGGLVSLGAGLLQHRPVAAFLTLLAGRVLLGLGESFAGVGVVAWGIGITGPQRTGKVLSLVGAAIYGALAVGGPIGLALLDHAGFAGAMAVSAVLPCLGLLAIWPLAGIAPHPQAACPSFLGVMGRIWLHGLIVCLQGIGFAAIGAFFALYFLNRMWDHAGLGLTAFGGGFVLMRVAFGHLPDRIGGLLVATGSLAVEAAGQVLVWSAHDPIPALAGAFMTGLGCSMIFPSMGREVVHLVPPHLRGTTLGGFTAFQDLAYGLTGPLVGFLADRAGYGSVFLVGGAAAGLGVALSLYLRRARVAGTA</sequence>
<feature type="transmembrane region" description="Helical" evidence="8">
    <location>
        <begin position="52"/>
        <end position="72"/>
    </location>
</feature>
<keyword evidence="6 8" id="KW-1133">Transmembrane helix</keyword>
<comment type="subcellular location">
    <subcellularLocation>
        <location evidence="8">Cell inner membrane</location>
        <topology evidence="8">Multi-pass membrane protein</topology>
    </subcellularLocation>
    <subcellularLocation>
        <location evidence="1">Cell membrane</location>
        <topology evidence="1">Multi-pass membrane protein</topology>
    </subcellularLocation>
</comment>
<evidence type="ECO:0000256" key="8">
    <source>
        <dbReference type="HAMAP-Rule" id="MF_02091"/>
    </source>
</evidence>
<comment type="caution">
    <text evidence="10">The sequence shown here is derived from an EMBL/GenBank/DDBJ whole genome shotgun (WGS) entry which is preliminary data.</text>
</comment>
<feature type="transmembrane region" description="Helical" evidence="8">
    <location>
        <begin position="342"/>
        <end position="363"/>
    </location>
</feature>
<evidence type="ECO:0000259" key="9">
    <source>
        <dbReference type="PROSITE" id="PS50850"/>
    </source>
</evidence>
<evidence type="ECO:0000313" key="11">
    <source>
        <dbReference type="Proteomes" id="UP000320516"/>
    </source>
</evidence>
<feature type="transmembrane region" description="Helical" evidence="8">
    <location>
        <begin position="20"/>
        <end position="40"/>
    </location>
</feature>
<dbReference type="NCBIfam" id="NF003477">
    <property type="entry name" value="PRK05122.1"/>
    <property type="match status" value="1"/>
</dbReference>
<organism evidence="10 11">
    <name type="scientific">Nitrospirillum amazonense</name>
    <dbReference type="NCBI Taxonomy" id="28077"/>
    <lineage>
        <taxon>Bacteria</taxon>
        <taxon>Pseudomonadati</taxon>
        <taxon>Pseudomonadota</taxon>
        <taxon>Alphaproteobacteria</taxon>
        <taxon>Rhodospirillales</taxon>
        <taxon>Azospirillaceae</taxon>
        <taxon>Nitrospirillum</taxon>
    </lineage>
</organism>
<keyword evidence="7 8" id="KW-0472">Membrane</keyword>
<keyword evidence="4 8" id="KW-0997">Cell inner membrane</keyword>
<dbReference type="InterPro" id="IPR011701">
    <property type="entry name" value="MFS"/>
</dbReference>
<keyword evidence="3 8" id="KW-1003">Cell membrane</keyword>
<dbReference type="InterPro" id="IPR036259">
    <property type="entry name" value="MFS_trans_sf"/>
</dbReference>
<dbReference type="Proteomes" id="UP000320516">
    <property type="component" value="Unassembled WGS sequence"/>
</dbReference>
<dbReference type="NCBIfam" id="NF009048">
    <property type="entry name" value="PRK12382.1"/>
    <property type="match status" value="1"/>
</dbReference>
<gene>
    <name evidence="10" type="ORF">FBZ87_102212</name>
</gene>
<evidence type="ECO:0000256" key="3">
    <source>
        <dbReference type="ARBA" id="ARBA00022475"/>
    </source>
</evidence>
<proteinExistence type="inferred from homology"/>
<evidence type="ECO:0000256" key="6">
    <source>
        <dbReference type="ARBA" id="ARBA00022989"/>
    </source>
</evidence>
<feature type="domain" description="Major facilitator superfamily (MFS) profile" evidence="9">
    <location>
        <begin position="17"/>
        <end position="395"/>
    </location>
</feature>
<dbReference type="InterPro" id="IPR050171">
    <property type="entry name" value="MFS_Transporters"/>
</dbReference>
<feature type="transmembrane region" description="Helical" evidence="8">
    <location>
        <begin position="278"/>
        <end position="299"/>
    </location>
</feature>
<reference evidence="10 11" key="1">
    <citation type="submission" date="2019-06" db="EMBL/GenBank/DDBJ databases">
        <title>Genomic Encyclopedia of Type Strains, Phase IV (KMG-V): Genome sequencing to study the core and pangenomes of soil and plant-associated prokaryotes.</title>
        <authorList>
            <person name="Whitman W."/>
        </authorList>
    </citation>
    <scope>NUCLEOTIDE SEQUENCE [LARGE SCALE GENOMIC DNA]</scope>
    <source>
        <strain evidence="10 11">BR 12005</strain>
    </source>
</reference>
<feature type="transmembrane region" description="Helical" evidence="8">
    <location>
        <begin position="369"/>
        <end position="390"/>
    </location>
</feature>
<keyword evidence="2 8" id="KW-0813">Transport</keyword>